<dbReference type="EMBL" id="QMIE01000009">
    <property type="protein sequence ID" value="TVM16861.1"/>
    <property type="molecule type" value="Genomic_DNA"/>
</dbReference>
<evidence type="ECO:0000313" key="3">
    <source>
        <dbReference type="EMBL" id="TVM16861.1"/>
    </source>
</evidence>
<accession>A0A7M3MDR4</accession>
<dbReference type="InterPro" id="IPR009875">
    <property type="entry name" value="PilZ_domain"/>
</dbReference>
<dbReference type="AlphaFoldDB" id="A0A7M3MDR4"/>
<name>A0A7M3MDR4_9BACT</name>
<dbReference type="Proteomes" id="UP000448292">
    <property type="component" value="Unassembled WGS sequence"/>
</dbReference>
<feature type="region of interest" description="Disordered" evidence="1">
    <location>
        <begin position="43"/>
        <end position="62"/>
    </location>
</feature>
<evidence type="ECO:0000256" key="1">
    <source>
        <dbReference type="SAM" id="MobiDB-lite"/>
    </source>
</evidence>
<proteinExistence type="predicted"/>
<feature type="domain" description="PilZ" evidence="2">
    <location>
        <begin position="62"/>
        <end position="156"/>
    </location>
</feature>
<protein>
    <recommendedName>
        <fullName evidence="2">PilZ domain-containing protein</fullName>
    </recommendedName>
</protein>
<keyword evidence="4" id="KW-1185">Reference proteome</keyword>
<evidence type="ECO:0000313" key="4">
    <source>
        <dbReference type="Proteomes" id="UP000448292"/>
    </source>
</evidence>
<dbReference type="GO" id="GO:0035438">
    <property type="term" value="F:cyclic-di-GMP binding"/>
    <property type="evidence" value="ECO:0007669"/>
    <property type="project" value="InterPro"/>
</dbReference>
<comment type="caution">
    <text evidence="3">The sequence shown here is derived from an EMBL/GenBank/DDBJ whole genome shotgun (WGS) entry which is preliminary data.</text>
</comment>
<sequence>MPRKPPSPSEPEQPHAPALHRELRMLAARHGLGVNDIVSLAREQSGQHVPTGGNPDEESADERRFFPRSPCTRTAVAQICEKHRANHYISCTITDLSFSGVQVMFPAEAAGVFMAGDFDGFELLFSLPEQDVSVFLRCRVARLYATPEHLIVGAQCEQSQLARRVPEPHALDICRSNGPSSASR</sequence>
<organism evidence="3 4">
    <name type="scientific">Oceanidesulfovibrio indonesiensis</name>
    <dbReference type="NCBI Taxonomy" id="54767"/>
    <lineage>
        <taxon>Bacteria</taxon>
        <taxon>Pseudomonadati</taxon>
        <taxon>Thermodesulfobacteriota</taxon>
        <taxon>Desulfovibrionia</taxon>
        <taxon>Desulfovibrionales</taxon>
        <taxon>Desulfovibrionaceae</taxon>
        <taxon>Oceanidesulfovibrio</taxon>
    </lineage>
</organism>
<reference evidence="3 4" key="1">
    <citation type="submission" date="2018-06" db="EMBL/GenBank/DDBJ databases">
        <title>Complete genome of Desulfovibrio indonesiensis P37SLT.</title>
        <authorList>
            <person name="Crispim J.S."/>
            <person name="Vidigal P.M.P."/>
            <person name="Silva L.C.F."/>
            <person name="Laguardia C.N."/>
            <person name="Araujo L.C."/>
            <person name="Dias R.S."/>
            <person name="Sousa M.P."/>
            <person name="Paula S.O."/>
            <person name="Silva C."/>
        </authorList>
    </citation>
    <scope>NUCLEOTIDE SEQUENCE [LARGE SCALE GENOMIC DNA]</scope>
    <source>
        <strain evidence="3 4">P37SLT</strain>
    </source>
</reference>
<dbReference type="Gene3D" id="2.40.10.220">
    <property type="entry name" value="predicted glycosyltransferase like domains"/>
    <property type="match status" value="1"/>
</dbReference>
<dbReference type="OrthoDB" id="9896285at2"/>
<gene>
    <name evidence="3" type="ORF">DPQ33_10625</name>
</gene>
<dbReference type="SUPFAM" id="SSF141371">
    <property type="entry name" value="PilZ domain-like"/>
    <property type="match status" value="1"/>
</dbReference>
<dbReference type="Pfam" id="PF07238">
    <property type="entry name" value="PilZ"/>
    <property type="match status" value="1"/>
</dbReference>
<dbReference type="RefSeq" id="WP_144303203.1">
    <property type="nucleotide sequence ID" value="NZ_QMIE01000009.1"/>
</dbReference>
<evidence type="ECO:0000259" key="2">
    <source>
        <dbReference type="Pfam" id="PF07238"/>
    </source>
</evidence>